<accession>A0A1H4D621</accession>
<proteinExistence type="predicted"/>
<name>A0A1H4D621_9BACT</name>
<dbReference type="EMBL" id="FNRL01000012">
    <property type="protein sequence ID" value="SEA68253.1"/>
    <property type="molecule type" value="Genomic_DNA"/>
</dbReference>
<keyword evidence="1" id="KW-0812">Transmembrane</keyword>
<evidence type="ECO:0000256" key="1">
    <source>
        <dbReference type="SAM" id="Phobius"/>
    </source>
</evidence>
<evidence type="ECO:0000313" key="3">
    <source>
        <dbReference type="Proteomes" id="UP000199656"/>
    </source>
</evidence>
<evidence type="ECO:0000313" key="2">
    <source>
        <dbReference type="EMBL" id="SEA68253.1"/>
    </source>
</evidence>
<reference evidence="3" key="1">
    <citation type="submission" date="2016-10" db="EMBL/GenBank/DDBJ databases">
        <authorList>
            <person name="Varghese N."/>
            <person name="Submissions S."/>
        </authorList>
    </citation>
    <scope>NUCLEOTIDE SEQUENCE [LARGE SCALE GENOMIC DNA]</scope>
    <source>
        <strain evidence="3">DSM 23920</strain>
    </source>
</reference>
<keyword evidence="3" id="KW-1185">Reference proteome</keyword>
<organism evidence="2 3">
    <name type="scientific">Chitinophaga terrae</name>
    <name type="common">ex Kim and Jung 2007</name>
    <dbReference type="NCBI Taxonomy" id="408074"/>
    <lineage>
        <taxon>Bacteria</taxon>
        <taxon>Pseudomonadati</taxon>
        <taxon>Bacteroidota</taxon>
        <taxon>Chitinophagia</taxon>
        <taxon>Chitinophagales</taxon>
        <taxon>Chitinophagaceae</taxon>
        <taxon>Chitinophaga</taxon>
    </lineage>
</organism>
<dbReference type="AlphaFoldDB" id="A0A1H4D621"/>
<sequence length="106" mass="12083">MNEEQFSKLMEHSRLKIPFSDFEERTMARIQREKEVKTASHRYRKLSWLFFVLGAVIGALATGLVTRLPGMEGDTFGLFCKLAYVLLLVAGLHYLVTKTDTSTTKP</sequence>
<protein>
    <submittedName>
        <fullName evidence="2">Uncharacterized protein</fullName>
    </submittedName>
</protein>
<dbReference type="OrthoDB" id="710438at2"/>
<dbReference type="STRING" id="408074.SAMN05660909_02993"/>
<feature type="transmembrane region" description="Helical" evidence="1">
    <location>
        <begin position="46"/>
        <end position="64"/>
    </location>
</feature>
<keyword evidence="1" id="KW-0472">Membrane</keyword>
<feature type="transmembrane region" description="Helical" evidence="1">
    <location>
        <begin position="76"/>
        <end position="96"/>
    </location>
</feature>
<gene>
    <name evidence="2" type="ORF">SAMN05660909_02993</name>
</gene>
<dbReference type="Proteomes" id="UP000199656">
    <property type="component" value="Unassembled WGS sequence"/>
</dbReference>
<keyword evidence="1" id="KW-1133">Transmembrane helix</keyword>
<dbReference type="RefSeq" id="WP_089762727.1">
    <property type="nucleotide sequence ID" value="NZ_BKAT01000018.1"/>
</dbReference>